<proteinExistence type="inferred from homology"/>
<accession>A0AAQ3QE27</accession>
<comment type="function">
    <text evidence="1 9">Auxin response factors (ARFs) are transcriptional factors that bind specifically to the DNA sequence 5'-TGTCTC-3' found in the auxin-responsive promoter elements (AuxREs).</text>
</comment>
<feature type="compositionally biased region" description="Acidic residues" evidence="10">
    <location>
        <begin position="117"/>
        <end position="126"/>
    </location>
</feature>
<evidence type="ECO:0000313" key="13">
    <source>
        <dbReference type="Proteomes" id="UP001327560"/>
    </source>
</evidence>
<dbReference type="InterPro" id="IPR044835">
    <property type="entry name" value="ARF_plant"/>
</dbReference>
<reference evidence="12 13" key="1">
    <citation type="submission" date="2023-10" db="EMBL/GenBank/DDBJ databases">
        <title>Chromosome-scale genome assembly provides insights into flower coloration mechanisms of Canna indica.</title>
        <authorList>
            <person name="Li C."/>
        </authorList>
    </citation>
    <scope>NUCLEOTIDE SEQUENCE [LARGE SCALE GENOMIC DNA]</scope>
    <source>
        <tissue evidence="12">Flower</tissue>
    </source>
</reference>
<evidence type="ECO:0000256" key="2">
    <source>
        <dbReference type="ARBA" id="ARBA00004123"/>
    </source>
</evidence>
<dbReference type="FunFam" id="2.40.330.10:FF:000001">
    <property type="entry name" value="Auxin response factor"/>
    <property type="match status" value="1"/>
</dbReference>
<keyword evidence="6 9" id="KW-0804">Transcription</keyword>
<gene>
    <name evidence="12" type="ORF">Cni_G18089</name>
</gene>
<dbReference type="GO" id="GO:0003677">
    <property type="term" value="F:DNA binding"/>
    <property type="evidence" value="ECO:0007669"/>
    <property type="project" value="UniProtKB-KW"/>
</dbReference>
<comment type="similarity">
    <text evidence="3 9">Belongs to the ARF family.</text>
</comment>
<dbReference type="AlphaFoldDB" id="A0AAQ3QE27"/>
<organism evidence="12 13">
    <name type="scientific">Canna indica</name>
    <name type="common">Indian-shot</name>
    <dbReference type="NCBI Taxonomy" id="4628"/>
    <lineage>
        <taxon>Eukaryota</taxon>
        <taxon>Viridiplantae</taxon>
        <taxon>Streptophyta</taxon>
        <taxon>Embryophyta</taxon>
        <taxon>Tracheophyta</taxon>
        <taxon>Spermatophyta</taxon>
        <taxon>Magnoliopsida</taxon>
        <taxon>Liliopsida</taxon>
        <taxon>Zingiberales</taxon>
        <taxon>Cannaceae</taxon>
        <taxon>Canna</taxon>
    </lineage>
</organism>
<comment type="subunit">
    <text evidence="9">Homodimers and heterodimers.</text>
</comment>
<evidence type="ECO:0000313" key="12">
    <source>
        <dbReference type="EMBL" id="WOL09336.1"/>
    </source>
</evidence>
<dbReference type="EMBL" id="CP136894">
    <property type="protein sequence ID" value="WOL09336.1"/>
    <property type="molecule type" value="Genomic_DNA"/>
</dbReference>
<feature type="region of interest" description="Disordered" evidence="10">
    <location>
        <begin position="104"/>
        <end position="130"/>
    </location>
</feature>
<evidence type="ECO:0000256" key="7">
    <source>
        <dbReference type="ARBA" id="ARBA00023242"/>
    </source>
</evidence>
<evidence type="ECO:0000256" key="6">
    <source>
        <dbReference type="ARBA" id="ARBA00023163"/>
    </source>
</evidence>
<dbReference type="InterPro" id="IPR010525">
    <property type="entry name" value="ARF_dom"/>
</dbReference>
<keyword evidence="13" id="KW-1185">Reference proteome</keyword>
<comment type="subcellular location">
    <subcellularLocation>
        <location evidence="2 9">Nucleus</location>
    </subcellularLocation>
</comment>
<dbReference type="SUPFAM" id="SSF101936">
    <property type="entry name" value="DNA-binding pseudobarrel domain"/>
    <property type="match status" value="1"/>
</dbReference>
<feature type="domain" description="TF-B3" evidence="11">
    <location>
        <begin position="137"/>
        <end position="239"/>
    </location>
</feature>
<dbReference type="Gene3D" id="2.30.30.1040">
    <property type="match status" value="1"/>
</dbReference>
<protein>
    <recommendedName>
        <fullName evidence="9">Auxin response factor</fullName>
    </recommendedName>
</protein>
<keyword evidence="7 9" id="KW-0539">Nucleus</keyword>
<evidence type="ECO:0000259" key="11">
    <source>
        <dbReference type="PROSITE" id="PS50863"/>
    </source>
</evidence>
<keyword evidence="8 9" id="KW-0927">Auxin signaling pathway</keyword>
<dbReference type="CDD" id="cd10017">
    <property type="entry name" value="B3_DNA"/>
    <property type="match status" value="1"/>
</dbReference>
<evidence type="ECO:0000256" key="4">
    <source>
        <dbReference type="ARBA" id="ARBA00023015"/>
    </source>
</evidence>
<evidence type="ECO:0000256" key="10">
    <source>
        <dbReference type="SAM" id="MobiDB-lite"/>
    </source>
</evidence>
<dbReference type="GO" id="GO:0006355">
    <property type="term" value="P:regulation of DNA-templated transcription"/>
    <property type="evidence" value="ECO:0007669"/>
    <property type="project" value="InterPro"/>
</dbReference>
<dbReference type="Pfam" id="PF02362">
    <property type="entry name" value="B3"/>
    <property type="match status" value="1"/>
</dbReference>
<dbReference type="GO" id="GO:0009734">
    <property type="term" value="P:auxin-activated signaling pathway"/>
    <property type="evidence" value="ECO:0007669"/>
    <property type="project" value="UniProtKB-KW"/>
</dbReference>
<dbReference type="SMART" id="SM01019">
    <property type="entry name" value="B3"/>
    <property type="match status" value="1"/>
</dbReference>
<feature type="region of interest" description="Disordered" evidence="10">
    <location>
        <begin position="1"/>
        <end position="20"/>
    </location>
</feature>
<sequence>MRIDLNAVEEEEAAPEAGSGGATVSLELWHACAGPRIWLPKKGSLVVYFPQGHLKHLGGAAVAGGGLAPDDMPPHVLCRVADVKLQAAEDTDDVYAQLSLVAENKELEPEQQGNEAGENEQVEETDDISRSQTTRMFCKTLTASDTSNHGGFSVPRRAAEDCFPPLDYEQQRPSQELVAKDLLGTEWRFRHIYRGQPRRHLLTTGWSAFINKKKLVTGDAVLFLRGNNGKLMLGVRRADQPKRTIHPPIGSQKDLGTFCDVANAVSKRLAFCINYNPRENGSVFIVPYWKFKRSLGHSFSIGKRFKMMNNSEDGADRRSTGLIIRTGELDSLSWPGSKWKCLLVRWDDEEDITGDNRVSPWDIELTSSPNALPTSGLKRAKICHPPDHLDHPIPNGVGYSDLLESRRFLEVLQGQENMGLKTLRHEGVHVNKTGIRNIAGIPPGNSGFLQKAFGVSSQPHKVLQGQEILPLLPTFQETPAETWSDNGARLFRQLLGTGGLWARTVHEFDGLGNPYSFSAPASSPSSVLPFQQEGTRLPCPPTMYVMGKPDEGDKVSSASLLGTKQMPFLVDCRSADDVSKQSGGNNCRHFGLPQTKKITSSNREEEGIGIGRSTAREAHYDESISLFKSQIVKTYGDFASLAGSAADHLRLSPCNDLVLQLGAV</sequence>
<dbReference type="InterPro" id="IPR003340">
    <property type="entry name" value="B3_DNA-bd"/>
</dbReference>
<dbReference type="Pfam" id="PF06507">
    <property type="entry name" value="ARF_AD"/>
    <property type="match status" value="1"/>
</dbReference>
<dbReference type="PANTHER" id="PTHR31384">
    <property type="entry name" value="AUXIN RESPONSE FACTOR 4-RELATED"/>
    <property type="match status" value="1"/>
</dbReference>
<evidence type="ECO:0000256" key="5">
    <source>
        <dbReference type="ARBA" id="ARBA00023125"/>
    </source>
</evidence>
<evidence type="ECO:0000256" key="3">
    <source>
        <dbReference type="ARBA" id="ARBA00007853"/>
    </source>
</evidence>
<evidence type="ECO:0000256" key="9">
    <source>
        <dbReference type="RuleBase" id="RU004561"/>
    </source>
</evidence>
<dbReference type="Gene3D" id="2.40.330.10">
    <property type="entry name" value="DNA-binding pseudobarrel domain"/>
    <property type="match status" value="1"/>
</dbReference>
<evidence type="ECO:0000256" key="8">
    <source>
        <dbReference type="ARBA" id="ARBA00023294"/>
    </source>
</evidence>
<dbReference type="PROSITE" id="PS50863">
    <property type="entry name" value="B3"/>
    <property type="match status" value="1"/>
</dbReference>
<evidence type="ECO:0000256" key="1">
    <source>
        <dbReference type="ARBA" id="ARBA00003182"/>
    </source>
</evidence>
<dbReference type="InterPro" id="IPR015300">
    <property type="entry name" value="DNA-bd_pseudobarrel_sf"/>
</dbReference>
<dbReference type="PANTHER" id="PTHR31384:SF5">
    <property type="entry name" value="AUXIN RESPONSE FACTOR 3"/>
    <property type="match status" value="1"/>
</dbReference>
<name>A0AAQ3QE27_9LILI</name>
<dbReference type="FunFam" id="2.30.30.1040:FF:000001">
    <property type="entry name" value="Auxin response factor"/>
    <property type="match status" value="1"/>
</dbReference>
<dbReference type="Proteomes" id="UP001327560">
    <property type="component" value="Chromosome 5"/>
</dbReference>
<keyword evidence="5 9" id="KW-0238">DNA-binding</keyword>
<keyword evidence="4 9" id="KW-0805">Transcription regulation</keyword>
<dbReference type="GO" id="GO:0005634">
    <property type="term" value="C:nucleus"/>
    <property type="evidence" value="ECO:0007669"/>
    <property type="project" value="UniProtKB-SubCell"/>
</dbReference>